<feature type="transmembrane region" description="Helical" evidence="2">
    <location>
        <begin position="15"/>
        <end position="33"/>
    </location>
</feature>
<evidence type="ECO:0000313" key="3">
    <source>
        <dbReference type="EMBL" id="QHU29560.1"/>
    </source>
</evidence>
<sequence>MAFYDAFFGSDQSLYTAYAIIAAIIAICITILLTATDVSVGNRILIVLFVIVTLVPSIFLTLFELTCIVTGGTEPNRWWCYAFAWVLAAFIIIYCIFIVIISLISLFTYNSAIDNINEEEERNKLTPETSNTVAKEIINNQEVKQKEIEKFYQVKKAHDPFENYKEPSISQQFVDYTPEQQPKPEPPQQQQPKQQPQQQSGLVYPNFNLASVTGAMLGTSTFTPQSSDMFASGNGVSAEGFEGIAPSSLSFSSIIDGVADGIKSMVPANIKANF</sequence>
<evidence type="ECO:0000256" key="1">
    <source>
        <dbReference type="SAM" id="MobiDB-lite"/>
    </source>
</evidence>
<evidence type="ECO:0000256" key="2">
    <source>
        <dbReference type="SAM" id="Phobius"/>
    </source>
</evidence>
<accession>A0A6C0LGL1</accession>
<reference evidence="3" key="1">
    <citation type="journal article" date="2020" name="Nature">
        <title>Giant virus diversity and host interactions through global metagenomics.</title>
        <authorList>
            <person name="Schulz F."/>
            <person name="Roux S."/>
            <person name="Paez-Espino D."/>
            <person name="Jungbluth S."/>
            <person name="Walsh D.A."/>
            <person name="Denef V.J."/>
            <person name="McMahon K.D."/>
            <person name="Konstantinidis K.T."/>
            <person name="Eloe-Fadrosh E.A."/>
            <person name="Kyrpides N.C."/>
            <person name="Woyke T."/>
        </authorList>
    </citation>
    <scope>NUCLEOTIDE SEQUENCE</scope>
    <source>
        <strain evidence="3">GVMAG-M-3300027804-48</strain>
    </source>
</reference>
<dbReference type="AlphaFoldDB" id="A0A6C0LGL1"/>
<feature type="transmembrane region" description="Helical" evidence="2">
    <location>
        <begin position="45"/>
        <end position="63"/>
    </location>
</feature>
<keyword evidence="2" id="KW-0812">Transmembrane</keyword>
<protein>
    <submittedName>
        <fullName evidence="3">Uncharacterized protein</fullName>
    </submittedName>
</protein>
<keyword evidence="2" id="KW-1133">Transmembrane helix</keyword>
<feature type="transmembrane region" description="Helical" evidence="2">
    <location>
        <begin position="83"/>
        <end position="107"/>
    </location>
</feature>
<proteinExistence type="predicted"/>
<name>A0A6C0LGL1_9ZZZZ</name>
<feature type="region of interest" description="Disordered" evidence="1">
    <location>
        <begin position="177"/>
        <end position="199"/>
    </location>
</feature>
<dbReference type="EMBL" id="MN740490">
    <property type="protein sequence ID" value="QHU29560.1"/>
    <property type="molecule type" value="Genomic_DNA"/>
</dbReference>
<feature type="compositionally biased region" description="Low complexity" evidence="1">
    <location>
        <begin position="190"/>
        <end position="199"/>
    </location>
</feature>
<keyword evidence="2" id="KW-0472">Membrane</keyword>
<organism evidence="3">
    <name type="scientific">viral metagenome</name>
    <dbReference type="NCBI Taxonomy" id="1070528"/>
    <lineage>
        <taxon>unclassified sequences</taxon>
        <taxon>metagenomes</taxon>
        <taxon>organismal metagenomes</taxon>
    </lineage>
</organism>